<dbReference type="PANTHER" id="PTHR21337:SF0">
    <property type="entry name" value="PHOSPHO-2-DEHYDRO-3-DEOXYHEPTONATE ALDOLASE"/>
    <property type="match status" value="1"/>
</dbReference>
<comment type="caution">
    <text evidence="4">The sequence shown here is derived from an EMBL/GenBank/DDBJ whole genome shotgun (WGS) entry which is preliminary data.</text>
</comment>
<dbReference type="EC" id="2.5.1.54" evidence="3"/>
<dbReference type="InterPro" id="IPR002480">
    <property type="entry name" value="DAHP_synth_2"/>
</dbReference>
<evidence type="ECO:0000256" key="1">
    <source>
        <dbReference type="ARBA" id="ARBA00008911"/>
    </source>
</evidence>
<keyword evidence="2 3" id="KW-0808">Transferase</keyword>
<accession>A0ABR5TGA2</accession>
<name>A0ABR5TGA2_9BURK</name>
<protein>
    <recommendedName>
        <fullName evidence="3">Phospho-2-dehydro-3-deoxyheptonate aldolase</fullName>
        <ecNumber evidence="3">2.5.1.54</ecNumber>
    </recommendedName>
</protein>
<evidence type="ECO:0000256" key="2">
    <source>
        <dbReference type="ARBA" id="ARBA00022679"/>
    </source>
</evidence>
<proteinExistence type="inferred from homology"/>
<dbReference type="EMBL" id="LNJQ01000001">
    <property type="protein sequence ID" value="KWZ44031.1"/>
    <property type="molecule type" value="Genomic_DNA"/>
</dbReference>
<dbReference type="RefSeq" id="WP_060822109.1">
    <property type="nucleotide sequence ID" value="NZ_LNJQ01000001.1"/>
</dbReference>
<evidence type="ECO:0000313" key="5">
    <source>
        <dbReference type="Proteomes" id="UP000070255"/>
    </source>
</evidence>
<comment type="similarity">
    <text evidence="1 3">Belongs to the class-II DAHP synthase family.</text>
</comment>
<dbReference type="NCBIfam" id="TIGR01358">
    <property type="entry name" value="DAHP_synth_II"/>
    <property type="match status" value="1"/>
</dbReference>
<dbReference type="Proteomes" id="UP000070255">
    <property type="component" value="Unassembled WGS sequence"/>
</dbReference>
<dbReference type="Gene3D" id="3.20.20.70">
    <property type="entry name" value="Aldolase class I"/>
    <property type="match status" value="1"/>
</dbReference>
<dbReference type="PANTHER" id="PTHR21337">
    <property type="entry name" value="PHOSPHO-2-DEHYDRO-3-DEOXYHEPTONATE ALDOLASE 1, 2"/>
    <property type="match status" value="1"/>
</dbReference>
<sequence>MTHADWSPSSWRGRPIHQVPTYPDAAKLAASEEQLRRLPPLVLAAEIRDLKAQLADVARGNAFLLQGGDCAESFAEFHPNAVRDLLRVFLQMSTVLAFSTGLPVVKVGRIAGQFAKPRSSPDETIGGVTLPSYRGDIINGIEFTEAARRPDPERVLKAYSQAAATLNLLRALSHGGFADMRHVQQWNAGFVASAPQGQRYRQIACRIEQALVFMNACRVSPDSVRSLRETDLYTSHDALLLHYEEALTRPDALTEDWYDCSAHMLWIGERTRGIDDAHIEFLRGVANPIGLKCGPAIKPDDLLRLIDALNPDNEPGRLTLIARMGAEKLPELLPRLVRMTKSEGREVIWSIDPMHGNTVKSASGYKTRRFESILLEVERFFDVHEAERTHAGGLHLEMTGTDVTECTGGGQQIRDDQLCERYHTHCDPRLNGSQALELAFLVSEKLSARRDPRESLQRDEQAA</sequence>
<organism evidence="4 5">
    <name type="scientific">Burkholderia savannae</name>
    <dbReference type="NCBI Taxonomy" id="1637837"/>
    <lineage>
        <taxon>Bacteria</taxon>
        <taxon>Pseudomonadati</taxon>
        <taxon>Pseudomonadota</taxon>
        <taxon>Betaproteobacteria</taxon>
        <taxon>Burkholderiales</taxon>
        <taxon>Burkholderiaceae</taxon>
        <taxon>Burkholderia</taxon>
        <taxon>pseudomallei group</taxon>
    </lineage>
</organism>
<dbReference type="Pfam" id="PF01474">
    <property type="entry name" value="DAHP_synth_2"/>
    <property type="match status" value="1"/>
</dbReference>
<evidence type="ECO:0000256" key="3">
    <source>
        <dbReference type="RuleBase" id="RU363071"/>
    </source>
</evidence>
<dbReference type="SUPFAM" id="SSF51569">
    <property type="entry name" value="Aldolase"/>
    <property type="match status" value="1"/>
</dbReference>
<dbReference type="InterPro" id="IPR013785">
    <property type="entry name" value="Aldolase_TIM"/>
</dbReference>
<comment type="catalytic activity">
    <reaction evidence="3">
        <text>D-erythrose 4-phosphate + phosphoenolpyruvate + H2O = 7-phospho-2-dehydro-3-deoxy-D-arabino-heptonate + phosphate</text>
        <dbReference type="Rhea" id="RHEA:14717"/>
        <dbReference type="ChEBI" id="CHEBI:15377"/>
        <dbReference type="ChEBI" id="CHEBI:16897"/>
        <dbReference type="ChEBI" id="CHEBI:43474"/>
        <dbReference type="ChEBI" id="CHEBI:58394"/>
        <dbReference type="ChEBI" id="CHEBI:58702"/>
        <dbReference type="EC" id="2.5.1.54"/>
    </reaction>
</comment>
<reference evidence="4 5" key="1">
    <citation type="submission" date="2015-11" db="EMBL/GenBank/DDBJ databases">
        <authorList>
            <person name="Sahl J."/>
            <person name="Wagner D."/>
            <person name="Keim P."/>
        </authorList>
    </citation>
    <scope>NUCLEOTIDE SEQUENCE [LARGE SCALE GENOMIC DNA]</scope>
    <source>
        <strain evidence="4 5">BDU18</strain>
    </source>
</reference>
<evidence type="ECO:0000313" key="4">
    <source>
        <dbReference type="EMBL" id="KWZ44031.1"/>
    </source>
</evidence>
<gene>
    <name evidence="4" type="ORF">WS72_15000</name>
</gene>
<keyword evidence="5" id="KW-1185">Reference proteome</keyword>